<proteinExistence type="predicted"/>
<dbReference type="GeneID" id="4782299"/>
<evidence type="ECO:0000256" key="1">
    <source>
        <dbReference type="SAM" id="Phobius"/>
    </source>
</evidence>
<organism evidence="2 3">
    <name type="scientific">Hyperthermus butylicus (strain DSM 5456 / JCM 9403 / PLM1-5)</name>
    <dbReference type="NCBI Taxonomy" id="415426"/>
    <lineage>
        <taxon>Archaea</taxon>
        <taxon>Thermoproteota</taxon>
        <taxon>Thermoprotei</taxon>
        <taxon>Desulfurococcales</taxon>
        <taxon>Pyrodictiaceae</taxon>
        <taxon>Hyperthermus</taxon>
    </lineage>
</organism>
<dbReference type="EMBL" id="CP000493">
    <property type="protein sequence ID" value="ABM80118.1"/>
    <property type="molecule type" value="Genomic_DNA"/>
</dbReference>
<dbReference type="RefSeq" id="WP_011821435.1">
    <property type="nucleotide sequence ID" value="NC_008818.1"/>
</dbReference>
<feature type="transmembrane region" description="Helical" evidence="1">
    <location>
        <begin position="200"/>
        <end position="221"/>
    </location>
</feature>
<accession>A2BJF7</accession>
<reference evidence="2 3" key="1">
    <citation type="journal article" date="2007" name="Archaea">
        <title>The genome of Hyperthermus butylicus: a sulfur-reducing, peptide fermenting, neutrophilic Crenarchaeote growing up to 108 degrees C.</title>
        <authorList>
            <person name="Brugger K."/>
            <person name="Chen L."/>
            <person name="Stark M."/>
            <person name="Zibat A."/>
            <person name="Redder P."/>
            <person name="Ruepp A."/>
            <person name="Awayez M."/>
            <person name="She Q."/>
            <person name="Garrett R.A."/>
            <person name="Klenk H.P."/>
        </authorList>
    </citation>
    <scope>NUCLEOTIDE SEQUENCE [LARGE SCALE GENOMIC DNA]</scope>
    <source>
        <strain evidence="3">DSM 5456 / JCM 9403 / PLM1-5</strain>
    </source>
</reference>
<dbReference type="AlphaFoldDB" id="A2BJF7"/>
<keyword evidence="3" id="KW-1185">Reference proteome</keyword>
<gene>
    <name evidence="2" type="ordered locus">Hbut_0246</name>
</gene>
<dbReference type="STRING" id="415426.Hbut_0246"/>
<feature type="transmembrane region" description="Helical" evidence="1">
    <location>
        <begin position="227"/>
        <end position="248"/>
    </location>
</feature>
<keyword evidence="1" id="KW-0472">Membrane</keyword>
<evidence type="ECO:0000313" key="2">
    <source>
        <dbReference type="EMBL" id="ABM80118.1"/>
    </source>
</evidence>
<dbReference type="HOGENOM" id="CLU_1100942_0_0_2"/>
<dbReference type="OrthoDB" id="382777at2157"/>
<keyword evidence="1" id="KW-0812">Transmembrane</keyword>
<dbReference type="eggNOG" id="arCOG01917">
    <property type="taxonomic scope" value="Archaea"/>
</dbReference>
<keyword evidence="1" id="KW-1133">Transmembrane helix</keyword>
<protein>
    <submittedName>
        <fullName evidence="2">Uncharacterized protein</fullName>
    </submittedName>
</protein>
<name>A2BJF7_HYPBU</name>
<sequence length="252" mass="26141">MSTSPPKGGSPEEKLTSIMTLAAGVDGVDLVVGAHEGLAYSVNAPNPEMQIYADELASLSTSYLEAASHSAVGGRTQLAIAGYASRSLLVADLGEGFTISILGDPRATTALFEPVRRILEGRPLKCPKCGAMLEIYTYTCPSCGRRLTFGTAVCPYCGAYNVSRTCPNCGTSLRLAVDRLEEATAPAARPALAEAAKERVGFTVSALRVLLAGAITAAYYLSSLIAGLSLLEATVAGAAPLAASYILLFTKK</sequence>
<dbReference type="KEGG" id="hbu:Hbut_0246"/>
<dbReference type="Proteomes" id="UP000002593">
    <property type="component" value="Chromosome"/>
</dbReference>
<dbReference type="EnsemblBacteria" id="ABM80118">
    <property type="protein sequence ID" value="ABM80118"/>
    <property type="gene ID" value="Hbut_0246"/>
</dbReference>
<evidence type="ECO:0000313" key="3">
    <source>
        <dbReference type="Proteomes" id="UP000002593"/>
    </source>
</evidence>